<gene>
    <name evidence="11" type="ORF">GTQ34_01020</name>
</gene>
<feature type="transmembrane region" description="Helical" evidence="9">
    <location>
        <begin position="38"/>
        <end position="61"/>
    </location>
</feature>
<dbReference type="SUPFAM" id="SSF56219">
    <property type="entry name" value="DNase I-like"/>
    <property type="match status" value="1"/>
</dbReference>
<feature type="transmembrane region" description="Helical" evidence="9">
    <location>
        <begin position="68"/>
        <end position="86"/>
    </location>
</feature>
<keyword evidence="5" id="KW-0227">DNA damage</keyword>
<keyword evidence="4" id="KW-0479">Metal-binding</keyword>
<evidence type="ECO:0000256" key="7">
    <source>
        <dbReference type="ARBA" id="ARBA00022842"/>
    </source>
</evidence>
<dbReference type="CDD" id="cd09084">
    <property type="entry name" value="EEP-2"/>
    <property type="match status" value="1"/>
</dbReference>
<dbReference type="AlphaFoldDB" id="A0A964TA95"/>
<evidence type="ECO:0000256" key="9">
    <source>
        <dbReference type="SAM" id="Phobius"/>
    </source>
</evidence>
<dbReference type="InterPro" id="IPR005135">
    <property type="entry name" value="Endo/exonuclease/phosphatase"/>
</dbReference>
<dbReference type="GO" id="GO:0016787">
    <property type="term" value="F:hydrolase activity"/>
    <property type="evidence" value="ECO:0007669"/>
    <property type="project" value="UniProtKB-KW"/>
</dbReference>
<evidence type="ECO:0000256" key="5">
    <source>
        <dbReference type="ARBA" id="ARBA00022763"/>
    </source>
</evidence>
<dbReference type="InterPro" id="IPR036691">
    <property type="entry name" value="Endo/exonu/phosph_ase_sf"/>
</dbReference>
<dbReference type="RefSeq" id="WP_166521900.1">
    <property type="nucleotide sequence ID" value="NZ_JAAABI010000001.1"/>
</dbReference>
<keyword evidence="9" id="KW-0472">Membrane</keyword>
<keyword evidence="9" id="KW-0812">Transmembrane</keyword>
<evidence type="ECO:0000256" key="6">
    <source>
        <dbReference type="ARBA" id="ARBA00022801"/>
    </source>
</evidence>
<evidence type="ECO:0000256" key="1">
    <source>
        <dbReference type="ARBA" id="ARBA00001936"/>
    </source>
</evidence>
<dbReference type="EMBL" id="JAAABI010000001">
    <property type="protein sequence ID" value="NAY90486.1"/>
    <property type="molecule type" value="Genomic_DNA"/>
</dbReference>
<comment type="caution">
    <text evidence="11">The sequence shown here is derived from an EMBL/GenBank/DDBJ whole genome shotgun (WGS) entry which is preliminary data.</text>
</comment>
<dbReference type="Gene3D" id="3.60.10.10">
    <property type="entry name" value="Endonuclease/exonuclease/phosphatase"/>
    <property type="match status" value="1"/>
</dbReference>
<feature type="transmembrane region" description="Helical" evidence="9">
    <location>
        <begin position="12"/>
        <end position="32"/>
    </location>
</feature>
<evidence type="ECO:0000313" key="12">
    <source>
        <dbReference type="Proteomes" id="UP000667650"/>
    </source>
</evidence>
<dbReference type="GO" id="GO:0046872">
    <property type="term" value="F:metal ion binding"/>
    <property type="evidence" value="ECO:0007669"/>
    <property type="project" value="UniProtKB-KW"/>
</dbReference>
<keyword evidence="12" id="KW-1185">Reference proteome</keyword>
<keyword evidence="6" id="KW-0378">Hydrolase</keyword>
<evidence type="ECO:0000313" key="11">
    <source>
        <dbReference type="EMBL" id="NAY90486.1"/>
    </source>
</evidence>
<keyword evidence="9" id="KW-1133">Transmembrane helix</keyword>
<name>A0A964TA95_9FLAO</name>
<dbReference type="PANTHER" id="PTHR15822">
    <property type="entry name" value="TRAF AND TNF RECEPTOR-ASSOCIATED PROTEIN"/>
    <property type="match status" value="1"/>
</dbReference>
<dbReference type="Proteomes" id="UP000667650">
    <property type="component" value="Unassembled WGS sequence"/>
</dbReference>
<dbReference type="PANTHER" id="PTHR15822:SF4">
    <property type="entry name" value="TYROSYL-DNA PHOSPHODIESTERASE 2"/>
    <property type="match status" value="1"/>
</dbReference>
<dbReference type="GO" id="GO:0006281">
    <property type="term" value="P:DNA repair"/>
    <property type="evidence" value="ECO:0007669"/>
    <property type="project" value="UniProtKB-KW"/>
</dbReference>
<dbReference type="InterPro" id="IPR051547">
    <property type="entry name" value="TDP2-like"/>
</dbReference>
<dbReference type="Pfam" id="PF03372">
    <property type="entry name" value="Exo_endo_phos"/>
    <property type="match status" value="1"/>
</dbReference>
<evidence type="ECO:0000256" key="4">
    <source>
        <dbReference type="ARBA" id="ARBA00022723"/>
    </source>
</evidence>
<sequence>MGKLSIFNKAIFFVNTILALVTLVAIIVPFVPVTTLPALSVLSLIVPLLVVVNFVFLLYWILLKKKHLFLSGMLLLIWYFVLGPFYQFSGASNTVNEKNGNTLTIMSFNARSFNELKQLDIKNVDSLILDFVTDKNPDILCFQECHYALKRNDALSQYDHKFVDFTYGKHRGKVIQAIYSKFPIVKVDSVDFPNSSNNAIFADILLNMDTIRIYNLHLQSFRIVPEINTIKSEESSKLFAKSRRVMLKQYEQANLVRENIENTHFKKVVAGDFNNTQYSNIYQTIKGDMNDTFDEKGTGFGRTYDLLGFPIRIDYILTDPDFEVLAHQNFNEKLSDHYPVMATLRLKSE</sequence>
<comment type="cofactor">
    <cofactor evidence="2">
        <name>Mg(2+)</name>
        <dbReference type="ChEBI" id="CHEBI:18420"/>
    </cofactor>
</comment>
<comment type="cofactor">
    <cofactor evidence="1">
        <name>Mn(2+)</name>
        <dbReference type="ChEBI" id="CHEBI:29035"/>
    </cofactor>
</comment>
<keyword evidence="11" id="KW-0255">Endonuclease</keyword>
<keyword evidence="8" id="KW-0234">DNA repair</keyword>
<reference evidence="11" key="1">
    <citation type="submission" date="2020-01" db="EMBL/GenBank/DDBJ databases">
        <title>Muricauda ochracea sp. nov., isolated from a tidal flat of Garorim bay in Korea.</title>
        <authorList>
            <person name="Kim D."/>
            <person name="Yoo Y."/>
            <person name="Kim J.-J."/>
        </authorList>
    </citation>
    <scope>NUCLEOTIDE SEQUENCE</scope>
    <source>
        <strain evidence="11">JGD-17</strain>
    </source>
</reference>
<keyword evidence="3" id="KW-0540">Nuclease</keyword>
<keyword evidence="7" id="KW-0460">Magnesium</keyword>
<dbReference type="GO" id="GO:0004519">
    <property type="term" value="F:endonuclease activity"/>
    <property type="evidence" value="ECO:0007669"/>
    <property type="project" value="UniProtKB-KW"/>
</dbReference>
<proteinExistence type="predicted"/>
<evidence type="ECO:0000256" key="8">
    <source>
        <dbReference type="ARBA" id="ARBA00023204"/>
    </source>
</evidence>
<accession>A0A964TA95</accession>
<organism evidence="11 12">
    <name type="scientific">Flagellimonas ochracea</name>
    <dbReference type="NCBI Taxonomy" id="2696472"/>
    <lineage>
        <taxon>Bacteria</taxon>
        <taxon>Pseudomonadati</taxon>
        <taxon>Bacteroidota</taxon>
        <taxon>Flavobacteriia</taxon>
        <taxon>Flavobacteriales</taxon>
        <taxon>Flavobacteriaceae</taxon>
        <taxon>Flagellimonas</taxon>
    </lineage>
</organism>
<protein>
    <submittedName>
        <fullName evidence="11">Endonuclease</fullName>
    </submittedName>
</protein>
<evidence type="ECO:0000256" key="3">
    <source>
        <dbReference type="ARBA" id="ARBA00022722"/>
    </source>
</evidence>
<feature type="domain" description="Endonuclease/exonuclease/phosphatase" evidence="10">
    <location>
        <begin position="106"/>
        <end position="337"/>
    </location>
</feature>
<evidence type="ECO:0000256" key="2">
    <source>
        <dbReference type="ARBA" id="ARBA00001946"/>
    </source>
</evidence>
<evidence type="ECO:0000259" key="10">
    <source>
        <dbReference type="Pfam" id="PF03372"/>
    </source>
</evidence>